<name>A0A0A9DLV7_ARUDO</name>
<organism evidence="2">
    <name type="scientific">Arundo donax</name>
    <name type="common">Giant reed</name>
    <name type="synonym">Donax arundinaceus</name>
    <dbReference type="NCBI Taxonomy" id="35708"/>
    <lineage>
        <taxon>Eukaryota</taxon>
        <taxon>Viridiplantae</taxon>
        <taxon>Streptophyta</taxon>
        <taxon>Embryophyta</taxon>
        <taxon>Tracheophyta</taxon>
        <taxon>Spermatophyta</taxon>
        <taxon>Magnoliopsida</taxon>
        <taxon>Liliopsida</taxon>
        <taxon>Poales</taxon>
        <taxon>Poaceae</taxon>
        <taxon>PACMAD clade</taxon>
        <taxon>Arundinoideae</taxon>
        <taxon>Arundineae</taxon>
        <taxon>Arundo</taxon>
    </lineage>
</organism>
<evidence type="ECO:0000256" key="1">
    <source>
        <dbReference type="SAM" id="MobiDB-lite"/>
    </source>
</evidence>
<evidence type="ECO:0000313" key="2">
    <source>
        <dbReference type="EMBL" id="JAD87648.1"/>
    </source>
</evidence>
<feature type="region of interest" description="Disordered" evidence="1">
    <location>
        <begin position="1"/>
        <end position="33"/>
    </location>
</feature>
<dbReference type="AlphaFoldDB" id="A0A0A9DLV7"/>
<proteinExistence type="predicted"/>
<reference evidence="2" key="2">
    <citation type="journal article" date="2015" name="Data Brief">
        <title>Shoot transcriptome of the giant reed, Arundo donax.</title>
        <authorList>
            <person name="Barrero R.A."/>
            <person name="Guerrero F.D."/>
            <person name="Moolhuijzen P."/>
            <person name="Goolsby J.A."/>
            <person name="Tidwell J."/>
            <person name="Bellgard S.E."/>
            <person name="Bellgard M.I."/>
        </authorList>
    </citation>
    <scope>NUCLEOTIDE SEQUENCE</scope>
    <source>
        <tissue evidence="2">Shoot tissue taken approximately 20 cm above the soil surface</tissue>
    </source>
</reference>
<accession>A0A0A9DLV7</accession>
<protein>
    <submittedName>
        <fullName evidence="2">Uncharacterized protein</fullName>
    </submittedName>
</protein>
<sequence>MTLKSELNFRRIPTTKPPLRNITGYRPAQTLHA</sequence>
<reference evidence="2" key="1">
    <citation type="submission" date="2014-09" db="EMBL/GenBank/DDBJ databases">
        <authorList>
            <person name="Magalhaes I.L.F."/>
            <person name="Oliveira U."/>
            <person name="Santos F.R."/>
            <person name="Vidigal T.H.D.A."/>
            <person name="Brescovit A.D."/>
            <person name="Santos A.J."/>
        </authorList>
    </citation>
    <scope>NUCLEOTIDE SEQUENCE</scope>
    <source>
        <tissue evidence="2">Shoot tissue taken approximately 20 cm above the soil surface</tissue>
    </source>
</reference>
<dbReference type="EMBL" id="GBRH01210247">
    <property type="protein sequence ID" value="JAD87648.1"/>
    <property type="molecule type" value="Transcribed_RNA"/>
</dbReference>